<dbReference type="RefSeq" id="XP_043132117.1">
    <property type="nucleotide sequence ID" value="XM_043285485.1"/>
</dbReference>
<evidence type="ECO:0000259" key="2">
    <source>
        <dbReference type="PROSITE" id="PS51840"/>
    </source>
</evidence>
<feature type="compositionally biased region" description="Gly residues" evidence="1">
    <location>
        <begin position="299"/>
        <end position="309"/>
    </location>
</feature>
<dbReference type="EMBL" id="AP024416">
    <property type="protein sequence ID" value="BCR83595.1"/>
    <property type="molecule type" value="Genomic_DNA"/>
</dbReference>
<dbReference type="KEGG" id="ache:ACHE_10997S"/>
<gene>
    <name evidence="3" type="ORF">ACHE_10997S</name>
</gene>
<dbReference type="PROSITE" id="PS51840">
    <property type="entry name" value="C2_NT"/>
    <property type="match status" value="1"/>
</dbReference>
<dbReference type="Proteomes" id="UP000637239">
    <property type="component" value="Chromosome 1"/>
</dbReference>
<accession>A0A7R7VEZ8</accession>
<reference evidence="3" key="1">
    <citation type="submission" date="2021-01" db="EMBL/GenBank/DDBJ databases">
        <authorList>
            <consortium name="Aspergillus chevalieri M1 genome sequencing consortium"/>
            <person name="Kazuki M."/>
            <person name="Futagami T."/>
        </authorList>
    </citation>
    <scope>NUCLEOTIDE SEQUENCE</scope>
    <source>
        <strain evidence="3">M1</strain>
    </source>
</reference>
<name>A0A7R7VEZ8_ASPCH</name>
<dbReference type="InterPro" id="IPR019448">
    <property type="entry name" value="NT-C2"/>
</dbReference>
<feature type="region of interest" description="Disordered" evidence="1">
    <location>
        <begin position="256"/>
        <end position="337"/>
    </location>
</feature>
<feature type="domain" description="C2 NT-type" evidence="2">
    <location>
        <begin position="3"/>
        <end position="147"/>
    </location>
</feature>
<feature type="region of interest" description="Disordered" evidence="1">
    <location>
        <begin position="173"/>
        <end position="198"/>
    </location>
</feature>
<sequence length="354" mass="39480">MQAFVPKNRRPRFEFVLKIIDLNNIPLVSGTAFVKWRLPSSSAAEHHGHTDKAVIIDHRAQWHYEKTLQVRLTIDRNQTLQECEVHFEITQDFASGGHGDRNMLGRIRLNLSEYVDKSDDEEGIVRRYLMQDSKINSTLRVGICMRQTEGDRNFITPLLRSAMVFDGIAGVVSSEQGDSDDPISGPLPSLSAKSSEVSDMQDLYRRTLAASWNSRSTDLPADKLIEDLFSGGAGYNNGIQSQRMSRLDDSLNVVSAENGANQRESPAGNRLSPSFERRPKSSSSNEVKAPELLSSIGNMGNGNGNGRRGGSIEQQIFDNSKAKGLRSRAMANEHEVSEFDVREDLRSWEISPKE</sequence>
<dbReference type="GeneID" id="66977954"/>
<evidence type="ECO:0000256" key="1">
    <source>
        <dbReference type="SAM" id="MobiDB-lite"/>
    </source>
</evidence>
<organism evidence="3 4">
    <name type="scientific">Aspergillus chevalieri</name>
    <name type="common">Eurotium chevalieri</name>
    <dbReference type="NCBI Taxonomy" id="182096"/>
    <lineage>
        <taxon>Eukaryota</taxon>
        <taxon>Fungi</taxon>
        <taxon>Dikarya</taxon>
        <taxon>Ascomycota</taxon>
        <taxon>Pezizomycotina</taxon>
        <taxon>Eurotiomycetes</taxon>
        <taxon>Eurotiomycetidae</taxon>
        <taxon>Eurotiales</taxon>
        <taxon>Aspergillaceae</taxon>
        <taxon>Aspergillus</taxon>
        <taxon>Aspergillus subgen. Aspergillus</taxon>
    </lineage>
</organism>
<reference evidence="3" key="2">
    <citation type="submission" date="2021-02" db="EMBL/GenBank/DDBJ databases">
        <title>Aspergillus chevalieri M1 genome sequence.</title>
        <authorList>
            <person name="Kadooka C."/>
            <person name="Mori K."/>
            <person name="Futagami T."/>
        </authorList>
    </citation>
    <scope>NUCLEOTIDE SEQUENCE</scope>
    <source>
        <strain evidence="3">M1</strain>
    </source>
</reference>
<protein>
    <recommendedName>
        <fullName evidence="2">C2 NT-type domain-containing protein</fullName>
    </recommendedName>
</protein>
<dbReference type="InterPro" id="IPR039931">
    <property type="entry name" value="EEIG1/2-like"/>
</dbReference>
<dbReference type="PANTHER" id="PTHR21456">
    <property type="entry name" value="FAMILY WITH SEQUENCE SIMILARITY 102"/>
    <property type="match status" value="1"/>
</dbReference>
<proteinExistence type="predicted"/>
<evidence type="ECO:0000313" key="4">
    <source>
        <dbReference type="Proteomes" id="UP000637239"/>
    </source>
</evidence>
<dbReference type="AlphaFoldDB" id="A0A7R7VEZ8"/>
<dbReference type="Pfam" id="PF10358">
    <property type="entry name" value="NT-C2"/>
    <property type="match status" value="1"/>
</dbReference>
<evidence type="ECO:0000313" key="3">
    <source>
        <dbReference type="EMBL" id="BCR83595.1"/>
    </source>
</evidence>
<keyword evidence="4" id="KW-1185">Reference proteome</keyword>
<dbReference type="PANTHER" id="PTHR21456:SF1">
    <property type="entry name" value="C2 NT-TYPE DOMAIN-CONTAINING PROTEIN"/>
    <property type="match status" value="1"/>
</dbReference>